<reference evidence="2 3" key="1">
    <citation type="submission" date="2019-03" db="EMBL/GenBank/DDBJ databases">
        <title>Genomic Encyclopedia of Archaeal and Bacterial Type Strains, Phase II (KMG-II): from individual species to whole genera.</title>
        <authorList>
            <person name="Goeker M."/>
        </authorList>
    </citation>
    <scope>NUCLEOTIDE SEQUENCE [LARGE SCALE GENOMIC DNA]</scope>
    <source>
        <strain evidence="2 3">DSM 45499</strain>
    </source>
</reference>
<feature type="compositionally biased region" description="Polar residues" evidence="1">
    <location>
        <begin position="81"/>
        <end position="91"/>
    </location>
</feature>
<gene>
    <name evidence="2" type="ORF">CLV71_1461</name>
</gene>
<feature type="compositionally biased region" description="Polar residues" evidence="1">
    <location>
        <begin position="195"/>
        <end position="204"/>
    </location>
</feature>
<dbReference type="AlphaFoldDB" id="A0A4R7UQ90"/>
<evidence type="ECO:0000313" key="3">
    <source>
        <dbReference type="Proteomes" id="UP000294927"/>
    </source>
</evidence>
<keyword evidence="3" id="KW-1185">Reference proteome</keyword>
<evidence type="ECO:0000256" key="1">
    <source>
        <dbReference type="SAM" id="MobiDB-lite"/>
    </source>
</evidence>
<feature type="compositionally biased region" description="Polar residues" evidence="1">
    <location>
        <begin position="58"/>
        <end position="69"/>
    </location>
</feature>
<proteinExistence type="predicted"/>
<evidence type="ECO:0000313" key="2">
    <source>
        <dbReference type="EMBL" id="TDV33976.1"/>
    </source>
</evidence>
<dbReference type="EMBL" id="SOCP01000046">
    <property type="protein sequence ID" value="TDV33976.1"/>
    <property type="molecule type" value="Genomic_DNA"/>
</dbReference>
<accession>A0A4R7UQ90</accession>
<name>A0A4R7UQ90_9PSEU</name>
<feature type="region of interest" description="Disordered" evidence="1">
    <location>
        <begin position="1"/>
        <end position="91"/>
    </location>
</feature>
<organism evidence="2 3">
    <name type="scientific">Actinophytocola oryzae</name>
    <dbReference type="NCBI Taxonomy" id="502181"/>
    <lineage>
        <taxon>Bacteria</taxon>
        <taxon>Bacillati</taxon>
        <taxon>Actinomycetota</taxon>
        <taxon>Actinomycetes</taxon>
        <taxon>Pseudonocardiales</taxon>
        <taxon>Pseudonocardiaceae</taxon>
    </lineage>
</organism>
<feature type="region of interest" description="Disordered" evidence="1">
    <location>
        <begin position="190"/>
        <end position="216"/>
    </location>
</feature>
<comment type="caution">
    <text evidence="2">The sequence shown here is derived from an EMBL/GenBank/DDBJ whole genome shotgun (WGS) entry which is preliminary data.</text>
</comment>
<sequence length="252" mass="26675">MGLSVPLDARPGQGTVGRPAHSTNAIDRSVPVAEKVNGTDSGARPCPSTRTQERHTPSSHGALTSTGNPAASGMASATRPRPSSIQSSPTRCSMPARSVCELGGLSQTAVKVFTTRPCQWLADTGPIKRSGSLPVAVARADGHQVAYAPGLAMRRIADLYPGRAKTDVFNGGPQQIVGLAMLGRRVDRWGRERSPATSGASLTRGQPEGCLDHETAGIKPQVSPVPILWYSRQGYERTQLAQLLPYLPFVTF</sequence>
<protein>
    <submittedName>
        <fullName evidence="2">Uncharacterized protein</fullName>
    </submittedName>
</protein>
<dbReference type="Proteomes" id="UP000294927">
    <property type="component" value="Unassembled WGS sequence"/>
</dbReference>